<dbReference type="PRINTS" id="PR00253">
    <property type="entry name" value="GABAARECEPTR"/>
</dbReference>
<accession>A0A226CYE9</accession>
<dbReference type="SUPFAM" id="SSF63712">
    <property type="entry name" value="Nicotinic receptor ligand binding domain-like"/>
    <property type="match status" value="1"/>
</dbReference>
<evidence type="ECO:0000256" key="1">
    <source>
        <dbReference type="ARBA" id="ARBA00004141"/>
    </source>
</evidence>
<evidence type="ECO:0000256" key="12">
    <source>
        <dbReference type="SAM" id="SignalP"/>
    </source>
</evidence>
<feature type="domain" description="Neurotransmitter-gated ion-channel ligand-binding" evidence="13">
    <location>
        <begin position="59"/>
        <end position="194"/>
    </location>
</feature>
<evidence type="ECO:0000259" key="14">
    <source>
        <dbReference type="Pfam" id="PF02932"/>
    </source>
</evidence>
<dbReference type="InterPro" id="IPR006201">
    <property type="entry name" value="Neur_channel"/>
</dbReference>
<dbReference type="PANTHER" id="PTHR18945">
    <property type="entry name" value="NEUROTRANSMITTER GATED ION CHANNEL"/>
    <property type="match status" value="1"/>
</dbReference>
<dbReference type="InterPro" id="IPR018000">
    <property type="entry name" value="Neurotransmitter_ion_chnl_CS"/>
</dbReference>
<proteinExistence type="predicted"/>
<evidence type="ECO:0000256" key="2">
    <source>
        <dbReference type="ARBA" id="ARBA00004236"/>
    </source>
</evidence>
<dbReference type="STRING" id="158441.A0A226CYE9"/>
<dbReference type="PROSITE" id="PS00236">
    <property type="entry name" value="NEUROTR_ION_CHANNEL"/>
    <property type="match status" value="1"/>
</dbReference>
<comment type="caution">
    <text evidence="15">The sequence shown here is derived from an EMBL/GenBank/DDBJ whole genome shotgun (WGS) entry which is preliminary data.</text>
</comment>
<dbReference type="GO" id="GO:0004888">
    <property type="term" value="F:transmembrane signaling receptor activity"/>
    <property type="evidence" value="ECO:0007669"/>
    <property type="project" value="InterPro"/>
</dbReference>
<dbReference type="GO" id="GO:0005230">
    <property type="term" value="F:extracellular ligand-gated monoatomic ion channel activity"/>
    <property type="evidence" value="ECO:0007669"/>
    <property type="project" value="InterPro"/>
</dbReference>
<reference evidence="15 16" key="1">
    <citation type="submission" date="2015-12" db="EMBL/GenBank/DDBJ databases">
        <title>The genome of Folsomia candida.</title>
        <authorList>
            <person name="Faddeeva A."/>
            <person name="Derks M.F."/>
            <person name="Anvar Y."/>
            <person name="Smit S."/>
            <person name="Van Straalen N."/>
            <person name="Roelofs D."/>
        </authorList>
    </citation>
    <scope>NUCLEOTIDE SEQUENCE [LARGE SCALE GENOMIC DNA]</scope>
    <source>
        <strain evidence="15 16">VU population</strain>
        <tissue evidence="15">Whole body</tissue>
    </source>
</reference>
<sequence>MRGLPILISVSLILFFLLFPVKVVPQDDGQKIDYAKLDLNKNLLKGSRWSIDKMKKVLVNKGEKVKVYHAVEIVDISKVDVDTMSIRIEIHMRQRWEADEMQLPDGLFADNDPPEVFIQANPKILDSLWSPDSYIPVARDTKIASFTVQQSVVNIFANRTIIYKARLYTILGCMFDFSWYPLDKQMCTLNIESLISTVLGSHRTEPEPMARFGSGLYGEPNRTETFITDTTTSELVEYMWETNQQPVVYSNLKLLQYDLHFPMKYGNGSALRWGRGGSYPYVNLDFVFERQLGHHMIQVFIPTTLVVILSWFSFWLGLDAIPGRISLLITCMLTLVTMHSGMKGAIPPVNYIKVKTTF</sequence>
<dbReference type="InterPro" id="IPR006028">
    <property type="entry name" value="GABAA/Glycine_rcpt"/>
</dbReference>
<keyword evidence="16" id="KW-1185">Reference proteome</keyword>
<dbReference type="Proteomes" id="UP000198287">
    <property type="component" value="Unassembled WGS sequence"/>
</dbReference>
<dbReference type="InterPro" id="IPR006029">
    <property type="entry name" value="Neurotrans-gated_channel_TM"/>
</dbReference>
<keyword evidence="6 12" id="KW-0732">Signal</keyword>
<keyword evidence="4" id="KW-1003">Cell membrane</keyword>
<protein>
    <submittedName>
        <fullName evidence="15">Glycine receptor subunit alpha-4</fullName>
    </submittedName>
</protein>
<dbReference type="Gene3D" id="2.70.170.10">
    <property type="entry name" value="Neurotransmitter-gated ion-channel ligand-binding domain"/>
    <property type="match status" value="1"/>
</dbReference>
<dbReference type="Pfam" id="PF02931">
    <property type="entry name" value="Neur_chan_LBD"/>
    <property type="match status" value="1"/>
</dbReference>
<comment type="subcellular location">
    <subcellularLocation>
        <location evidence="2">Cell membrane</location>
    </subcellularLocation>
    <subcellularLocation>
        <location evidence="1">Membrane</location>
        <topology evidence="1">Multi-pass membrane protein</topology>
    </subcellularLocation>
</comment>
<dbReference type="InterPro" id="IPR036719">
    <property type="entry name" value="Neuro-gated_channel_TM_sf"/>
</dbReference>
<evidence type="ECO:0000313" key="15">
    <source>
        <dbReference type="EMBL" id="OXA37983.1"/>
    </source>
</evidence>
<keyword evidence="7 11" id="KW-1133">Transmembrane helix</keyword>
<evidence type="ECO:0000256" key="11">
    <source>
        <dbReference type="SAM" id="Phobius"/>
    </source>
</evidence>
<evidence type="ECO:0000256" key="9">
    <source>
        <dbReference type="ARBA" id="ARBA00023136"/>
    </source>
</evidence>
<dbReference type="SUPFAM" id="SSF90112">
    <property type="entry name" value="Neurotransmitter-gated ion-channel transmembrane pore"/>
    <property type="match status" value="1"/>
</dbReference>
<dbReference type="AlphaFoldDB" id="A0A226CYE9"/>
<feature type="chain" id="PRO_5013076065" evidence="12">
    <location>
        <begin position="26"/>
        <end position="358"/>
    </location>
</feature>
<evidence type="ECO:0000256" key="8">
    <source>
        <dbReference type="ARBA" id="ARBA00023065"/>
    </source>
</evidence>
<dbReference type="Gene3D" id="1.20.58.390">
    <property type="entry name" value="Neurotransmitter-gated ion-channel transmembrane domain"/>
    <property type="match status" value="1"/>
</dbReference>
<dbReference type="OrthoDB" id="6667051at2759"/>
<evidence type="ECO:0000256" key="4">
    <source>
        <dbReference type="ARBA" id="ARBA00022475"/>
    </source>
</evidence>
<evidence type="ECO:0000256" key="5">
    <source>
        <dbReference type="ARBA" id="ARBA00022692"/>
    </source>
</evidence>
<dbReference type="EMBL" id="LNIX01000050">
    <property type="protein sequence ID" value="OXA37983.1"/>
    <property type="molecule type" value="Genomic_DNA"/>
</dbReference>
<keyword evidence="9 11" id="KW-0472">Membrane</keyword>
<keyword evidence="3" id="KW-0813">Transport</keyword>
<gene>
    <name evidence="15" type="ORF">Fcan01_27293</name>
</gene>
<organism evidence="15 16">
    <name type="scientific">Folsomia candida</name>
    <name type="common">Springtail</name>
    <dbReference type="NCBI Taxonomy" id="158441"/>
    <lineage>
        <taxon>Eukaryota</taxon>
        <taxon>Metazoa</taxon>
        <taxon>Ecdysozoa</taxon>
        <taxon>Arthropoda</taxon>
        <taxon>Hexapoda</taxon>
        <taxon>Collembola</taxon>
        <taxon>Entomobryomorpha</taxon>
        <taxon>Isotomoidea</taxon>
        <taxon>Isotomidae</taxon>
        <taxon>Proisotominae</taxon>
        <taxon>Folsomia</taxon>
    </lineage>
</organism>
<dbReference type="InterPro" id="IPR036734">
    <property type="entry name" value="Neur_chan_lig-bd_sf"/>
</dbReference>
<evidence type="ECO:0000313" key="16">
    <source>
        <dbReference type="Proteomes" id="UP000198287"/>
    </source>
</evidence>
<keyword evidence="10" id="KW-0407">Ion channel</keyword>
<dbReference type="InterPro" id="IPR038050">
    <property type="entry name" value="Neuro_actylchol_rec"/>
</dbReference>
<dbReference type="InterPro" id="IPR006202">
    <property type="entry name" value="Neur_chan_lig-bd"/>
</dbReference>
<feature type="signal peptide" evidence="12">
    <location>
        <begin position="1"/>
        <end position="25"/>
    </location>
</feature>
<dbReference type="GO" id="GO:0005254">
    <property type="term" value="F:chloride channel activity"/>
    <property type="evidence" value="ECO:0007669"/>
    <property type="project" value="UniProtKB-ARBA"/>
</dbReference>
<dbReference type="Pfam" id="PF02932">
    <property type="entry name" value="Neur_chan_memb"/>
    <property type="match status" value="1"/>
</dbReference>
<dbReference type="GO" id="GO:0099095">
    <property type="term" value="F:ligand-gated monoatomic anion channel activity"/>
    <property type="evidence" value="ECO:0007669"/>
    <property type="project" value="UniProtKB-ARBA"/>
</dbReference>
<evidence type="ECO:0000256" key="7">
    <source>
        <dbReference type="ARBA" id="ARBA00022989"/>
    </source>
</evidence>
<evidence type="ECO:0000256" key="6">
    <source>
        <dbReference type="ARBA" id="ARBA00022729"/>
    </source>
</evidence>
<feature type="transmembrane region" description="Helical" evidence="11">
    <location>
        <begin position="325"/>
        <end position="342"/>
    </location>
</feature>
<feature type="domain" description="Neurotransmitter-gated ion-channel transmembrane" evidence="14">
    <location>
        <begin position="300"/>
        <end position="353"/>
    </location>
</feature>
<keyword evidence="15" id="KW-0675">Receptor</keyword>
<evidence type="ECO:0000256" key="3">
    <source>
        <dbReference type="ARBA" id="ARBA00022448"/>
    </source>
</evidence>
<evidence type="ECO:0000256" key="10">
    <source>
        <dbReference type="ARBA" id="ARBA00023303"/>
    </source>
</evidence>
<keyword evidence="8" id="KW-0406">Ion transport</keyword>
<keyword evidence="5 11" id="KW-0812">Transmembrane</keyword>
<feature type="transmembrane region" description="Helical" evidence="11">
    <location>
        <begin position="299"/>
        <end position="318"/>
    </location>
</feature>
<dbReference type="GO" id="GO:0005886">
    <property type="term" value="C:plasma membrane"/>
    <property type="evidence" value="ECO:0007669"/>
    <property type="project" value="UniProtKB-SubCell"/>
</dbReference>
<evidence type="ECO:0000259" key="13">
    <source>
        <dbReference type="Pfam" id="PF02931"/>
    </source>
</evidence>
<name>A0A226CYE9_FOLCA</name>